<organism evidence="10 11">
    <name type="scientific">Sesamum alatum</name>
    <dbReference type="NCBI Taxonomy" id="300844"/>
    <lineage>
        <taxon>Eukaryota</taxon>
        <taxon>Viridiplantae</taxon>
        <taxon>Streptophyta</taxon>
        <taxon>Embryophyta</taxon>
        <taxon>Tracheophyta</taxon>
        <taxon>Spermatophyta</taxon>
        <taxon>Magnoliopsida</taxon>
        <taxon>eudicotyledons</taxon>
        <taxon>Gunneridae</taxon>
        <taxon>Pentapetalae</taxon>
        <taxon>asterids</taxon>
        <taxon>lamiids</taxon>
        <taxon>Lamiales</taxon>
        <taxon>Pedaliaceae</taxon>
        <taxon>Sesamum</taxon>
    </lineage>
</organism>
<proteinExistence type="inferred from homology"/>
<dbReference type="Pfam" id="PF11744">
    <property type="entry name" value="ALMT"/>
    <property type="match status" value="1"/>
</dbReference>
<feature type="transmembrane region" description="Helical" evidence="9">
    <location>
        <begin position="136"/>
        <end position="156"/>
    </location>
</feature>
<comment type="caution">
    <text evidence="10">The sequence shown here is derived from an EMBL/GenBank/DDBJ whole genome shotgun (WGS) entry which is preliminary data.</text>
</comment>
<evidence type="ECO:0000313" key="10">
    <source>
        <dbReference type="EMBL" id="KAK4414766.1"/>
    </source>
</evidence>
<evidence type="ECO:0000256" key="2">
    <source>
        <dbReference type="ARBA" id="ARBA00007079"/>
    </source>
</evidence>
<name>A0AAE1XNU0_9LAMI</name>
<keyword evidence="11" id="KW-1185">Reference proteome</keyword>
<accession>A0AAE1XNU0</accession>
<feature type="transmembrane region" description="Helical" evidence="9">
    <location>
        <begin position="78"/>
        <end position="98"/>
    </location>
</feature>
<keyword evidence="8" id="KW-0407">Ion channel</keyword>
<evidence type="ECO:0000256" key="7">
    <source>
        <dbReference type="ARBA" id="ARBA00023136"/>
    </source>
</evidence>
<keyword evidence="3" id="KW-0813">Transport</keyword>
<keyword evidence="5 9" id="KW-1133">Transmembrane helix</keyword>
<feature type="transmembrane region" description="Helical" evidence="9">
    <location>
        <begin position="162"/>
        <end position="181"/>
    </location>
</feature>
<evidence type="ECO:0000256" key="5">
    <source>
        <dbReference type="ARBA" id="ARBA00022989"/>
    </source>
</evidence>
<reference evidence="10" key="2">
    <citation type="journal article" date="2024" name="Plant">
        <title>Genomic evolution and insights into agronomic trait innovations of Sesamum species.</title>
        <authorList>
            <person name="Miao H."/>
            <person name="Wang L."/>
            <person name="Qu L."/>
            <person name="Liu H."/>
            <person name="Sun Y."/>
            <person name="Le M."/>
            <person name="Wang Q."/>
            <person name="Wei S."/>
            <person name="Zheng Y."/>
            <person name="Lin W."/>
            <person name="Duan Y."/>
            <person name="Cao H."/>
            <person name="Xiong S."/>
            <person name="Wang X."/>
            <person name="Wei L."/>
            <person name="Li C."/>
            <person name="Ma Q."/>
            <person name="Ju M."/>
            <person name="Zhao R."/>
            <person name="Li G."/>
            <person name="Mu C."/>
            <person name="Tian Q."/>
            <person name="Mei H."/>
            <person name="Zhang T."/>
            <person name="Gao T."/>
            <person name="Zhang H."/>
        </authorList>
    </citation>
    <scope>NUCLEOTIDE SEQUENCE</scope>
    <source>
        <strain evidence="10">3651</strain>
    </source>
</reference>
<gene>
    <name evidence="10" type="ORF">Salat_2583500</name>
</gene>
<comment type="similarity">
    <text evidence="2">Belongs to the aromatic acid exporter (TC 2.A.85) family.</text>
</comment>
<evidence type="ECO:0000256" key="1">
    <source>
        <dbReference type="ARBA" id="ARBA00004141"/>
    </source>
</evidence>
<dbReference type="GO" id="GO:0016020">
    <property type="term" value="C:membrane"/>
    <property type="evidence" value="ECO:0007669"/>
    <property type="project" value="UniProtKB-SubCell"/>
</dbReference>
<evidence type="ECO:0000256" key="4">
    <source>
        <dbReference type="ARBA" id="ARBA00022692"/>
    </source>
</evidence>
<dbReference type="GO" id="GO:0034220">
    <property type="term" value="P:monoatomic ion transmembrane transport"/>
    <property type="evidence" value="ECO:0007669"/>
    <property type="project" value="UniProtKB-KW"/>
</dbReference>
<keyword evidence="4 9" id="KW-0812">Transmembrane</keyword>
<evidence type="ECO:0000256" key="9">
    <source>
        <dbReference type="SAM" id="Phobius"/>
    </source>
</evidence>
<evidence type="ECO:0000313" key="11">
    <source>
        <dbReference type="Proteomes" id="UP001293254"/>
    </source>
</evidence>
<dbReference type="AlphaFoldDB" id="A0AAE1XNU0"/>
<feature type="transmembrane region" description="Helical" evidence="9">
    <location>
        <begin position="53"/>
        <end position="72"/>
    </location>
</feature>
<feature type="transmembrane region" description="Helical" evidence="9">
    <location>
        <begin position="193"/>
        <end position="215"/>
    </location>
</feature>
<protein>
    <submittedName>
        <fullName evidence="10">Aluminum-activated malate transporter 8</fullName>
    </submittedName>
</protein>
<keyword evidence="7 9" id="KW-0472">Membrane</keyword>
<comment type="subcellular location">
    <subcellularLocation>
        <location evidence="1">Membrane</location>
        <topology evidence="1">Multi-pass membrane protein</topology>
    </subcellularLocation>
</comment>
<dbReference type="Proteomes" id="UP001293254">
    <property type="component" value="Unassembled WGS sequence"/>
</dbReference>
<evidence type="ECO:0000256" key="6">
    <source>
        <dbReference type="ARBA" id="ARBA00023065"/>
    </source>
</evidence>
<evidence type="ECO:0000256" key="8">
    <source>
        <dbReference type="ARBA" id="ARBA00023303"/>
    </source>
</evidence>
<sequence>MEINSITCQENPTRSCIGCVCDSLKSMFEKLKSKVMEIAKQTRKIGEDDPRRIVHAIKVGLALTFVSLFYYVRPLYNGFGQAGMWAILTVVVVFEFSVGGTLSKSINRGCATLIAGALGVGAECLAKLCGEKGQPFVLGVLVFLLAAIATFTRFFPKVKQRYDYGVTIFILTFSLVAVSGSQAANLQIAYQRLSTILIGGATCMIISIFVCPVWAGQDLHNLIAANVEKLATFLEGFGDELFSSLGDESSVVPCKDDKEKTYLQVYKSVLNSKATEESLANFAWWEVGHGRFKFHHPWKQYLKIGVLVRECACHIEVLNGCINSKPQAASEFQLKIHSTCKNMSMECSKVLKELSFAIKNMTFPSAAAKIHMQNSIATADEFKSILMENSSLSTKTDVQELMSVLVTASVLIDIIKCVEKISVSVDELSQKAGFRQPKSLEKQQQTLLHRGIVKPVNDHVVLEISETLEETVENKKLRSGIVKLVDDHISGGNDHIVIKINETLGDSERSRPIEV</sequence>
<dbReference type="PANTHER" id="PTHR31086">
    <property type="entry name" value="ALUMINUM-ACTIVATED MALATE TRANSPORTER 10"/>
    <property type="match status" value="1"/>
</dbReference>
<dbReference type="InterPro" id="IPR020966">
    <property type="entry name" value="ALMT"/>
</dbReference>
<evidence type="ECO:0000256" key="3">
    <source>
        <dbReference type="ARBA" id="ARBA00022448"/>
    </source>
</evidence>
<reference evidence="10" key="1">
    <citation type="submission" date="2020-06" db="EMBL/GenBank/DDBJ databases">
        <authorList>
            <person name="Li T."/>
            <person name="Hu X."/>
            <person name="Zhang T."/>
            <person name="Song X."/>
            <person name="Zhang H."/>
            <person name="Dai N."/>
            <person name="Sheng W."/>
            <person name="Hou X."/>
            <person name="Wei L."/>
        </authorList>
    </citation>
    <scope>NUCLEOTIDE SEQUENCE</scope>
    <source>
        <strain evidence="10">3651</strain>
        <tissue evidence="10">Leaf</tissue>
    </source>
</reference>
<dbReference type="EMBL" id="JACGWO010000011">
    <property type="protein sequence ID" value="KAK4414766.1"/>
    <property type="molecule type" value="Genomic_DNA"/>
</dbReference>
<dbReference type="GO" id="GO:0015743">
    <property type="term" value="P:malate transport"/>
    <property type="evidence" value="ECO:0007669"/>
    <property type="project" value="InterPro"/>
</dbReference>
<keyword evidence="6" id="KW-0406">Ion transport</keyword>